<organism evidence="5 6">
    <name type="scientific">Aspergillus taichungensis</name>
    <dbReference type="NCBI Taxonomy" id="482145"/>
    <lineage>
        <taxon>Eukaryota</taxon>
        <taxon>Fungi</taxon>
        <taxon>Dikarya</taxon>
        <taxon>Ascomycota</taxon>
        <taxon>Pezizomycotina</taxon>
        <taxon>Eurotiomycetes</taxon>
        <taxon>Eurotiomycetidae</taxon>
        <taxon>Eurotiales</taxon>
        <taxon>Aspergillaceae</taxon>
        <taxon>Aspergillus</taxon>
        <taxon>Aspergillus subgen. Circumdati</taxon>
    </lineage>
</organism>
<dbReference type="Gene3D" id="3.50.50.60">
    <property type="entry name" value="FAD/NAD(P)-binding domain"/>
    <property type="match status" value="2"/>
</dbReference>
<name>A0A2J5HYP6_9EURO</name>
<keyword evidence="6" id="KW-1185">Reference proteome</keyword>
<keyword evidence="3" id="KW-0285">Flavoprotein</keyword>
<protein>
    <submittedName>
        <fullName evidence="5">FAD/NAD(P)-binding domain-containing protein</fullName>
    </submittedName>
</protein>
<evidence type="ECO:0000256" key="4">
    <source>
        <dbReference type="ARBA" id="ARBA00022827"/>
    </source>
</evidence>
<keyword evidence="4" id="KW-0274">FAD</keyword>
<reference evidence="6" key="1">
    <citation type="submission" date="2017-12" db="EMBL/GenBank/DDBJ databases">
        <authorList>
            <consortium name="DOE Joint Genome Institute"/>
            <person name="Mondo S.J."/>
            <person name="Kjaerbolling I."/>
            <person name="Vesth T.C."/>
            <person name="Frisvad J.C."/>
            <person name="Nybo J.L."/>
            <person name="Theobald S."/>
            <person name="Kuo A."/>
            <person name="Bowyer P."/>
            <person name="Matsuda Y."/>
            <person name="Lyhne E.K."/>
            <person name="Kogle M.E."/>
            <person name="Clum A."/>
            <person name="Lipzen A."/>
            <person name="Salamov A."/>
            <person name="Ngan C.Y."/>
            <person name="Daum C."/>
            <person name="Chiniquy J."/>
            <person name="Barry K."/>
            <person name="LaButti K."/>
            <person name="Haridas S."/>
            <person name="Simmons B.A."/>
            <person name="Magnuson J.K."/>
            <person name="Mortensen U.H."/>
            <person name="Larsen T.O."/>
            <person name="Grigoriev I.V."/>
            <person name="Baker S.E."/>
            <person name="Andersen M.R."/>
            <person name="Nordberg H.P."/>
            <person name="Cantor M.N."/>
            <person name="Hua S.X."/>
        </authorList>
    </citation>
    <scope>NUCLEOTIDE SEQUENCE [LARGE SCALE GENOMIC DNA]</scope>
    <source>
        <strain evidence="6">IBT 19404</strain>
    </source>
</reference>
<evidence type="ECO:0000256" key="2">
    <source>
        <dbReference type="ARBA" id="ARBA00010139"/>
    </source>
</evidence>
<dbReference type="SUPFAM" id="SSF51905">
    <property type="entry name" value="FAD/NAD(P)-binding domain"/>
    <property type="match status" value="2"/>
</dbReference>
<evidence type="ECO:0000313" key="6">
    <source>
        <dbReference type="Proteomes" id="UP000235023"/>
    </source>
</evidence>
<proteinExistence type="inferred from homology"/>
<dbReference type="EMBL" id="KZ559525">
    <property type="protein sequence ID" value="PLN82607.1"/>
    <property type="molecule type" value="Genomic_DNA"/>
</dbReference>
<dbReference type="OrthoDB" id="74360at2759"/>
<dbReference type="Pfam" id="PF13738">
    <property type="entry name" value="Pyr_redox_3"/>
    <property type="match status" value="1"/>
</dbReference>
<evidence type="ECO:0000313" key="5">
    <source>
        <dbReference type="EMBL" id="PLN82607.1"/>
    </source>
</evidence>
<comment type="cofactor">
    <cofactor evidence="1">
        <name>FAD</name>
        <dbReference type="ChEBI" id="CHEBI:57692"/>
    </cofactor>
</comment>
<evidence type="ECO:0000256" key="1">
    <source>
        <dbReference type="ARBA" id="ARBA00001974"/>
    </source>
</evidence>
<dbReference type="InterPro" id="IPR051209">
    <property type="entry name" value="FAD-bind_Monooxygenase_sf"/>
</dbReference>
<dbReference type="PANTHER" id="PTHR42877:SF5">
    <property type="entry name" value="L-ORNITHINE N(5)-MONOOXYGENASE-RELATED"/>
    <property type="match status" value="1"/>
</dbReference>
<dbReference type="Proteomes" id="UP000235023">
    <property type="component" value="Unassembled WGS sequence"/>
</dbReference>
<dbReference type="InterPro" id="IPR036188">
    <property type="entry name" value="FAD/NAD-bd_sf"/>
</dbReference>
<gene>
    <name evidence="5" type="ORF">BDW42DRAFT_184647</name>
</gene>
<accession>A0A2J5HYP6</accession>
<comment type="similarity">
    <text evidence="2">Belongs to the FAD-binding monooxygenase family.</text>
</comment>
<dbReference type="AlphaFoldDB" id="A0A2J5HYP6"/>
<sequence>MASQHSDPGYTQVVIIGAGFSGLAMACQLKQQLNCDDFIIYDRVPKLGGTWYSNTYPGCGVDIPAAFYSFSFAPNPQFSRFFPKQQEILEYMNNVAAKFDLAEHFVGNVEWVGADWQDDIGRWSVSLRETSTGRLFTHPCAILISAVGGLSNPNRLSLPGSDKFKGNLMHTAEWDPDISIEQKDVVVIGNGSSATQLVPTIAEKAKSVTQLIRTPQHYVPSQNAPINEIWRKTFHRLPGVLKLFRALIFLYLESSILQFDRTWLASKMRKRASEQCLRYITECAPEEYWPLLSPGYEHGCKRRVYDNDNYVASLHRENVHVVDDPVELLLEKAALTKSGKVYSADVIVLATGFSPTQYDVDLHGRNGYSRKEYWKQAGCMRAFNTVAMSGFPNFFYILGPNSGRGHTSTLYTVETYVDLIIRVIGPVLAGRASSVEVKRSSEERFNEQLRAGLKKTILENACRSWYIDPTSEKNWFIYPWNSLNMWLSTHWGISGDWIYQVSICRYRA</sequence>
<evidence type="ECO:0000256" key="3">
    <source>
        <dbReference type="ARBA" id="ARBA00022630"/>
    </source>
</evidence>
<dbReference type="PANTHER" id="PTHR42877">
    <property type="entry name" value="L-ORNITHINE N(5)-MONOOXYGENASE-RELATED"/>
    <property type="match status" value="1"/>
</dbReference>